<evidence type="ECO:0000313" key="1">
    <source>
        <dbReference type="EMBL" id="CAB5218552.1"/>
    </source>
</evidence>
<protein>
    <submittedName>
        <fullName evidence="1">Uncharacterized protein</fullName>
    </submittedName>
</protein>
<accession>A0A6J7WP88</accession>
<name>A0A6J7WP88_9CAUD</name>
<reference evidence="1" key="1">
    <citation type="submission" date="2020-05" db="EMBL/GenBank/DDBJ databases">
        <authorList>
            <person name="Chiriac C."/>
            <person name="Salcher M."/>
            <person name="Ghai R."/>
            <person name="Kavagutti S V."/>
        </authorList>
    </citation>
    <scope>NUCLEOTIDE SEQUENCE</scope>
</reference>
<gene>
    <name evidence="1" type="ORF">UFOVP219_32</name>
</gene>
<proteinExistence type="predicted"/>
<dbReference type="EMBL" id="LR798260">
    <property type="protein sequence ID" value="CAB5218552.1"/>
    <property type="molecule type" value="Genomic_DNA"/>
</dbReference>
<organism evidence="1">
    <name type="scientific">uncultured Caudovirales phage</name>
    <dbReference type="NCBI Taxonomy" id="2100421"/>
    <lineage>
        <taxon>Viruses</taxon>
        <taxon>Duplodnaviria</taxon>
        <taxon>Heunggongvirae</taxon>
        <taxon>Uroviricota</taxon>
        <taxon>Caudoviricetes</taxon>
        <taxon>Peduoviridae</taxon>
        <taxon>Maltschvirus</taxon>
        <taxon>Maltschvirus maltsch</taxon>
    </lineage>
</organism>
<sequence length="39" mass="4170">MLSCKTVGCEMGDEQHYPHPDGIPVICGCCGVEMTEVEA</sequence>